<evidence type="ECO:0000256" key="1">
    <source>
        <dbReference type="ARBA" id="ARBA00022729"/>
    </source>
</evidence>
<feature type="chain" id="PRO_5039470760" evidence="4">
    <location>
        <begin position="22"/>
        <end position="356"/>
    </location>
</feature>
<dbReference type="GO" id="GO:0004222">
    <property type="term" value="F:metalloendopeptidase activity"/>
    <property type="evidence" value="ECO:0007669"/>
    <property type="project" value="TreeGrafter"/>
</dbReference>
<dbReference type="PANTHER" id="PTHR21666">
    <property type="entry name" value="PEPTIDASE-RELATED"/>
    <property type="match status" value="1"/>
</dbReference>
<name>A0A1G6QT01_9BACL</name>
<organism evidence="7 8">
    <name type="scientific">Melghirimyces thermohalophilus</name>
    <dbReference type="NCBI Taxonomy" id="1236220"/>
    <lineage>
        <taxon>Bacteria</taxon>
        <taxon>Bacillati</taxon>
        <taxon>Bacillota</taxon>
        <taxon>Bacilli</taxon>
        <taxon>Bacillales</taxon>
        <taxon>Thermoactinomycetaceae</taxon>
        <taxon>Melghirimyces</taxon>
    </lineage>
</organism>
<dbReference type="InterPro" id="IPR057309">
    <property type="entry name" value="PcsB_CC"/>
</dbReference>
<dbReference type="PANTHER" id="PTHR21666:SF270">
    <property type="entry name" value="MUREIN HYDROLASE ACTIVATOR ENVC"/>
    <property type="match status" value="1"/>
</dbReference>
<dbReference type="SUPFAM" id="SSF57997">
    <property type="entry name" value="Tropomyosin"/>
    <property type="match status" value="1"/>
</dbReference>
<dbReference type="OrthoDB" id="9805070at2"/>
<evidence type="ECO:0000256" key="2">
    <source>
        <dbReference type="SAM" id="Coils"/>
    </source>
</evidence>
<dbReference type="EMBL" id="FMZA01000023">
    <property type="protein sequence ID" value="SDC94827.1"/>
    <property type="molecule type" value="Genomic_DNA"/>
</dbReference>
<feature type="signal peptide" evidence="4">
    <location>
        <begin position="1"/>
        <end position="21"/>
    </location>
</feature>
<evidence type="ECO:0000256" key="3">
    <source>
        <dbReference type="SAM" id="MobiDB-lite"/>
    </source>
</evidence>
<feature type="coiled-coil region" evidence="2">
    <location>
        <begin position="23"/>
        <end position="99"/>
    </location>
</feature>
<keyword evidence="1 4" id="KW-0732">Signal</keyword>
<dbReference type="InterPro" id="IPR050570">
    <property type="entry name" value="Cell_wall_metabolism_enzyme"/>
</dbReference>
<feature type="coiled-coil region" evidence="2">
    <location>
        <begin position="146"/>
        <end position="215"/>
    </location>
</feature>
<keyword evidence="2" id="KW-0175">Coiled coil</keyword>
<evidence type="ECO:0000313" key="7">
    <source>
        <dbReference type="EMBL" id="SDC94827.1"/>
    </source>
</evidence>
<sequence>MKSRLLTGLLISCLAWTAVSAEVVQAEDDAKKAREKLEEIRSKKEKAEGKGEEIADQMDKVQEKIDQIGREIHQRDQRIHEVEKSLEKVQARLDKKMDRYKGRLKHLYQNGEVGYMTSLFESESLSQFLARFETFRLMVKEDHHLVEQVEKDKQQILKQKKRLSDLNQQRTKKMKEAKHAYEKLQKLKENNKEKLAEIRQEEQIQEAEVREMNLLALKNGTFQYPGGPFHWPGDSHRITSDYGYRVHPVTGVHKLHTGIDTAGDAGDPIYAAADGIVLDSRPASGYGWIIMIDHGSSLTTLYAHMYPHTVRVQKGDYVERGQQIAEIGDNGYSTGPHNHFEVRKNGTLQDPKQYLQ</sequence>
<dbReference type="InterPro" id="IPR011055">
    <property type="entry name" value="Dup_hybrid_motif"/>
</dbReference>
<evidence type="ECO:0000313" key="8">
    <source>
        <dbReference type="Proteomes" id="UP000199387"/>
    </source>
</evidence>
<evidence type="ECO:0000256" key="4">
    <source>
        <dbReference type="SAM" id="SignalP"/>
    </source>
</evidence>
<proteinExistence type="predicted"/>
<accession>A0A1G6QT01</accession>
<dbReference type="Proteomes" id="UP000199387">
    <property type="component" value="Unassembled WGS sequence"/>
</dbReference>
<protein>
    <submittedName>
        <fullName evidence="7">Murein DD-endopeptidase MepM and murein hydrolase activator NlpD, contain LysM domain</fullName>
    </submittedName>
</protein>
<dbReference type="RefSeq" id="WP_091572755.1">
    <property type="nucleotide sequence ID" value="NZ_FMZA01000023.1"/>
</dbReference>
<dbReference type="Gene3D" id="6.10.250.3150">
    <property type="match status" value="1"/>
</dbReference>
<dbReference type="AlphaFoldDB" id="A0A1G6QT01"/>
<feature type="domain" description="M23ase beta-sheet core" evidence="5">
    <location>
        <begin position="255"/>
        <end position="351"/>
    </location>
</feature>
<dbReference type="STRING" id="1236220.SAMN04488112_12340"/>
<feature type="domain" description="Peptidoglycan hydrolase PcsB coiled-coil" evidence="6">
    <location>
        <begin position="87"/>
        <end position="156"/>
    </location>
</feature>
<dbReference type="Pfam" id="PF24568">
    <property type="entry name" value="CC_PcsB"/>
    <property type="match status" value="1"/>
</dbReference>
<feature type="compositionally biased region" description="Polar residues" evidence="3">
    <location>
        <begin position="346"/>
        <end position="356"/>
    </location>
</feature>
<dbReference type="InterPro" id="IPR016047">
    <property type="entry name" value="M23ase_b-sheet_dom"/>
</dbReference>
<evidence type="ECO:0000259" key="6">
    <source>
        <dbReference type="Pfam" id="PF24568"/>
    </source>
</evidence>
<gene>
    <name evidence="7" type="ORF">SAMN04488112_12340</name>
</gene>
<evidence type="ECO:0000259" key="5">
    <source>
        <dbReference type="Pfam" id="PF01551"/>
    </source>
</evidence>
<reference evidence="7 8" key="1">
    <citation type="submission" date="2016-10" db="EMBL/GenBank/DDBJ databases">
        <authorList>
            <person name="de Groot N.N."/>
        </authorList>
    </citation>
    <scope>NUCLEOTIDE SEQUENCE [LARGE SCALE GENOMIC DNA]</scope>
    <source>
        <strain evidence="7 8">DSM 45514</strain>
    </source>
</reference>
<feature type="region of interest" description="Disordered" evidence="3">
    <location>
        <begin position="327"/>
        <end position="356"/>
    </location>
</feature>
<dbReference type="Pfam" id="PF01551">
    <property type="entry name" value="Peptidase_M23"/>
    <property type="match status" value="1"/>
</dbReference>
<dbReference type="Gene3D" id="2.70.70.10">
    <property type="entry name" value="Glucose Permease (Domain IIA)"/>
    <property type="match status" value="1"/>
</dbReference>
<keyword evidence="7" id="KW-0378">Hydrolase</keyword>
<dbReference type="SUPFAM" id="SSF51261">
    <property type="entry name" value="Duplicated hybrid motif"/>
    <property type="match status" value="1"/>
</dbReference>
<keyword evidence="8" id="KW-1185">Reference proteome</keyword>
<dbReference type="CDD" id="cd12797">
    <property type="entry name" value="M23_peptidase"/>
    <property type="match status" value="1"/>
</dbReference>